<dbReference type="AlphaFoldDB" id="A0AA96WIC8"/>
<reference evidence="2" key="1">
    <citation type="submission" date="2020-05" db="EMBL/GenBank/DDBJ databases">
        <authorList>
            <person name="Zhu T."/>
            <person name="Keshari N."/>
            <person name="Lu X."/>
        </authorList>
    </citation>
    <scope>NUCLEOTIDE SEQUENCE</scope>
    <source>
        <strain evidence="2">NK1-12</strain>
    </source>
</reference>
<protein>
    <recommendedName>
        <fullName evidence="1">HTH cro/C1-type domain-containing protein</fullName>
    </recommendedName>
</protein>
<gene>
    <name evidence="2" type="ORF">HJG54_24360</name>
</gene>
<dbReference type="RefSeq" id="WP_316431820.1">
    <property type="nucleotide sequence ID" value="NZ_CP053586.1"/>
</dbReference>
<sequence>MNKRRSRSVQATLAGIERLEIERRKRGLTLEALARAANVAPDTLKRLIRRDRVDRNSVRDIVSALELEPIDIVDAQEWNQWYDPQATKQAEATAVTILPTAAPTPAPSPASPLASAPVVVDAAPALQLESRPSDPTEPDFSLYIERPILEDTCSQTIETAGGLVRIKAPQHMGKTTLLTRLLWQASQQGYQTVCLSFQLADRAVFSDLNTFLKWFCAVVSRELGVSHSIDQVWQDIFSGSYNATFYFQDYLLSSLNQPLVLALDNTDLVFEHEEIAADFCKLLRNWHDLPRRSDRHSPVWQKLRLIIVHATEIYGALDINASPLAGVGVLVDLPEFSLEQVQDLVQRYGFSWSTAEVEQLTHLIGGHPYLLQLGLEQMQRQSVSLEEFLQTAPTEASIYSNHLRQQLSHLEQSPELIQVFRDVVMATEPIQVKPAHAFKLQSMGLVHLEGNFIKPRCLLYRQYFLNVLPM</sequence>
<dbReference type="Gene3D" id="1.10.260.40">
    <property type="entry name" value="lambda repressor-like DNA-binding domains"/>
    <property type="match status" value="1"/>
</dbReference>
<dbReference type="GO" id="GO:0003677">
    <property type="term" value="F:DNA binding"/>
    <property type="evidence" value="ECO:0007669"/>
    <property type="project" value="InterPro"/>
</dbReference>
<dbReference type="InterPro" id="IPR027417">
    <property type="entry name" value="P-loop_NTPase"/>
</dbReference>
<dbReference type="SUPFAM" id="SSF52540">
    <property type="entry name" value="P-loop containing nucleoside triphosphate hydrolases"/>
    <property type="match status" value="1"/>
</dbReference>
<proteinExistence type="predicted"/>
<dbReference type="InterPro" id="IPR010982">
    <property type="entry name" value="Lambda_DNA-bd_dom_sf"/>
</dbReference>
<accession>A0AA96WIC8</accession>
<dbReference type="PROSITE" id="PS50943">
    <property type="entry name" value="HTH_CROC1"/>
    <property type="match status" value="1"/>
</dbReference>
<dbReference type="SMART" id="SM00530">
    <property type="entry name" value="HTH_XRE"/>
    <property type="match status" value="1"/>
</dbReference>
<dbReference type="InterPro" id="IPR001387">
    <property type="entry name" value="Cro/C1-type_HTH"/>
</dbReference>
<feature type="domain" description="HTH cro/C1-type" evidence="1">
    <location>
        <begin position="19"/>
        <end position="72"/>
    </location>
</feature>
<dbReference type="EMBL" id="CP053586">
    <property type="protein sequence ID" value="WNZ25659.1"/>
    <property type="molecule type" value="Genomic_DNA"/>
</dbReference>
<dbReference type="SUPFAM" id="SSF47413">
    <property type="entry name" value="lambda repressor-like DNA-binding domains"/>
    <property type="match status" value="1"/>
</dbReference>
<dbReference type="CDD" id="cd00093">
    <property type="entry name" value="HTH_XRE"/>
    <property type="match status" value="1"/>
</dbReference>
<organism evidence="2">
    <name type="scientific">Leptolyngbya sp. NK1-12</name>
    <dbReference type="NCBI Taxonomy" id="2547451"/>
    <lineage>
        <taxon>Bacteria</taxon>
        <taxon>Bacillati</taxon>
        <taxon>Cyanobacteriota</taxon>
        <taxon>Cyanophyceae</taxon>
        <taxon>Leptolyngbyales</taxon>
        <taxon>Leptolyngbyaceae</taxon>
        <taxon>Leptolyngbya group</taxon>
        <taxon>Leptolyngbya</taxon>
    </lineage>
</organism>
<dbReference type="Pfam" id="PF14516">
    <property type="entry name" value="AAA_35"/>
    <property type="match status" value="1"/>
</dbReference>
<evidence type="ECO:0000259" key="1">
    <source>
        <dbReference type="PROSITE" id="PS50943"/>
    </source>
</evidence>
<evidence type="ECO:0000313" key="2">
    <source>
        <dbReference type="EMBL" id="WNZ25659.1"/>
    </source>
</evidence>
<name>A0AA96WIC8_9CYAN</name>